<dbReference type="HOGENOM" id="CLU_1261980_0_0_1"/>
<proteinExistence type="predicted"/>
<name>A0A0C9YZ79_9AGAM</name>
<gene>
    <name evidence="1" type="ORF">PISMIDRAFT_11897</name>
</gene>
<evidence type="ECO:0000313" key="1">
    <source>
        <dbReference type="EMBL" id="KIK22041.1"/>
    </source>
</evidence>
<reference evidence="1 2" key="1">
    <citation type="submission" date="2014-04" db="EMBL/GenBank/DDBJ databases">
        <authorList>
            <consortium name="DOE Joint Genome Institute"/>
            <person name="Kuo A."/>
            <person name="Kohler A."/>
            <person name="Costa M.D."/>
            <person name="Nagy L.G."/>
            <person name="Floudas D."/>
            <person name="Copeland A."/>
            <person name="Barry K.W."/>
            <person name="Cichocki N."/>
            <person name="Veneault-Fourrey C."/>
            <person name="LaButti K."/>
            <person name="Lindquist E.A."/>
            <person name="Lipzen A."/>
            <person name="Lundell T."/>
            <person name="Morin E."/>
            <person name="Murat C."/>
            <person name="Sun H."/>
            <person name="Tunlid A."/>
            <person name="Henrissat B."/>
            <person name="Grigoriev I.V."/>
            <person name="Hibbett D.S."/>
            <person name="Martin F."/>
            <person name="Nordberg H.P."/>
            <person name="Cantor M.N."/>
            <person name="Hua S.X."/>
        </authorList>
    </citation>
    <scope>NUCLEOTIDE SEQUENCE [LARGE SCALE GENOMIC DNA]</scope>
    <source>
        <strain evidence="1 2">441</strain>
    </source>
</reference>
<dbReference type="AlphaFoldDB" id="A0A0C9YZ79"/>
<organism evidence="1 2">
    <name type="scientific">Pisolithus microcarpus 441</name>
    <dbReference type="NCBI Taxonomy" id="765257"/>
    <lineage>
        <taxon>Eukaryota</taxon>
        <taxon>Fungi</taxon>
        <taxon>Dikarya</taxon>
        <taxon>Basidiomycota</taxon>
        <taxon>Agaricomycotina</taxon>
        <taxon>Agaricomycetes</taxon>
        <taxon>Agaricomycetidae</taxon>
        <taxon>Boletales</taxon>
        <taxon>Sclerodermatineae</taxon>
        <taxon>Pisolithaceae</taxon>
        <taxon>Pisolithus</taxon>
    </lineage>
</organism>
<keyword evidence="2" id="KW-1185">Reference proteome</keyword>
<sequence>MSPQGPPSRQYHPSGTTLVVAHTDLNRLAWPLHALPRGRHAPKRDSHRCHRTLSDGWYGFYASPHQLSCGFDELWTRPTDRLIDGLNIAPLAQAERISFACAGSLRWDGSSGTYYTQLDYNPVRKQLVESNATYHVLSCALKTNCFPWNIGRAYRHSPPRTVQLCRPHSRHHLVLLLGCDCNILICFAVTQYLDIEDIGDNDAAVPAGRPSWKITETTF</sequence>
<reference evidence="2" key="2">
    <citation type="submission" date="2015-01" db="EMBL/GenBank/DDBJ databases">
        <title>Evolutionary Origins and Diversification of the Mycorrhizal Mutualists.</title>
        <authorList>
            <consortium name="DOE Joint Genome Institute"/>
            <consortium name="Mycorrhizal Genomics Consortium"/>
            <person name="Kohler A."/>
            <person name="Kuo A."/>
            <person name="Nagy L.G."/>
            <person name="Floudas D."/>
            <person name="Copeland A."/>
            <person name="Barry K.W."/>
            <person name="Cichocki N."/>
            <person name="Veneault-Fourrey C."/>
            <person name="LaButti K."/>
            <person name="Lindquist E.A."/>
            <person name="Lipzen A."/>
            <person name="Lundell T."/>
            <person name="Morin E."/>
            <person name="Murat C."/>
            <person name="Riley R."/>
            <person name="Ohm R."/>
            <person name="Sun H."/>
            <person name="Tunlid A."/>
            <person name="Henrissat B."/>
            <person name="Grigoriev I.V."/>
            <person name="Hibbett D.S."/>
            <person name="Martin F."/>
        </authorList>
    </citation>
    <scope>NUCLEOTIDE SEQUENCE [LARGE SCALE GENOMIC DNA]</scope>
    <source>
        <strain evidence="2">441</strain>
    </source>
</reference>
<dbReference type="Proteomes" id="UP000054018">
    <property type="component" value="Unassembled WGS sequence"/>
</dbReference>
<evidence type="ECO:0000313" key="2">
    <source>
        <dbReference type="Proteomes" id="UP000054018"/>
    </source>
</evidence>
<protein>
    <submittedName>
        <fullName evidence="1">Uncharacterized protein</fullName>
    </submittedName>
</protein>
<accession>A0A0C9YZ79</accession>
<dbReference type="EMBL" id="KN833744">
    <property type="protein sequence ID" value="KIK22041.1"/>
    <property type="molecule type" value="Genomic_DNA"/>
</dbReference>